<name>A0AAD7NIY2_9AGAR</name>
<organism evidence="3 4">
    <name type="scientific">Mycena metata</name>
    <dbReference type="NCBI Taxonomy" id="1033252"/>
    <lineage>
        <taxon>Eukaryota</taxon>
        <taxon>Fungi</taxon>
        <taxon>Dikarya</taxon>
        <taxon>Basidiomycota</taxon>
        <taxon>Agaricomycotina</taxon>
        <taxon>Agaricomycetes</taxon>
        <taxon>Agaricomycetidae</taxon>
        <taxon>Agaricales</taxon>
        <taxon>Marasmiineae</taxon>
        <taxon>Mycenaceae</taxon>
        <taxon>Mycena</taxon>
    </lineage>
</organism>
<sequence length="512" mass="54555">MDTNASPIAHTPTTSARTPTKPTPTRRTRHRHTQSLGLLSPIPSRSSLRSDAGEDTPHTPPSSTTITMSTTPQNTAPPTTPQNTTTAPSTPRSRTRALPALLVGLGHALFPGSAPSSPKVSMGGMPMPRTPVTPTEVLVSRVLFICLLSGGNRVAPQPRRPTRHGHSYSLSLSSPFSSPSSQQQHNTPPRPPSASASTATSTSSRSEQLLRDALRRGSTSSPRPQQHQQRHVSQNDSPLAHRNTHGTGLSEAKAKAYGGDAEGGPSPSAIALTLSRLEGRASSPRPSSRGADPEHEALRARLERVLALDDSASASASPRSSVGSRRGSFVSAGRRVGESPRSSLGSGSASAAREQEEDGEEPMPALLPYVQHQQRQTTPTPRPRTPLSGAHLQQQQQREPTTPRPRTPLSAAHLQQHNQDGPTTPRSTALPASPSPVPRTPTPRAGARSATPRRDSGPRRGEGGEMVRPFIYFCPALLFSSFLSFPFLSFAFPSLFSRLVGRPMRFSLVVLV</sequence>
<proteinExistence type="predicted"/>
<feature type="compositionally biased region" description="Low complexity" evidence="1">
    <location>
        <begin position="311"/>
        <end position="352"/>
    </location>
</feature>
<feature type="compositionally biased region" description="Low complexity" evidence="1">
    <location>
        <begin position="193"/>
        <end position="206"/>
    </location>
</feature>
<comment type="caution">
    <text evidence="3">The sequence shown here is derived from an EMBL/GenBank/DDBJ whole genome shotgun (WGS) entry which is preliminary data.</text>
</comment>
<feature type="region of interest" description="Disordered" evidence="1">
    <location>
        <begin position="1"/>
        <end position="93"/>
    </location>
</feature>
<evidence type="ECO:0000256" key="2">
    <source>
        <dbReference type="SAM" id="Phobius"/>
    </source>
</evidence>
<evidence type="ECO:0000313" key="3">
    <source>
        <dbReference type="EMBL" id="KAJ7762609.1"/>
    </source>
</evidence>
<feature type="region of interest" description="Disordered" evidence="1">
    <location>
        <begin position="310"/>
        <end position="464"/>
    </location>
</feature>
<protein>
    <submittedName>
        <fullName evidence="3">Uncharacterized protein</fullName>
    </submittedName>
</protein>
<feature type="transmembrane region" description="Helical" evidence="2">
    <location>
        <begin position="470"/>
        <end position="496"/>
    </location>
</feature>
<reference evidence="3" key="1">
    <citation type="submission" date="2023-03" db="EMBL/GenBank/DDBJ databases">
        <title>Massive genome expansion in bonnet fungi (Mycena s.s.) driven by repeated elements and novel gene families across ecological guilds.</title>
        <authorList>
            <consortium name="Lawrence Berkeley National Laboratory"/>
            <person name="Harder C.B."/>
            <person name="Miyauchi S."/>
            <person name="Viragh M."/>
            <person name="Kuo A."/>
            <person name="Thoen E."/>
            <person name="Andreopoulos B."/>
            <person name="Lu D."/>
            <person name="Skrede I."/>
            <person name="Drula E."/>
            <person name="Henrissat B."/>
            <person name="Morin E."/>
            <person name="Kohler A."/>
            <person name="Barry K."/>
            <person name="LaButti K."/>
            <person name="Morin E."/>
            <person name="Salamov A."/>
            <person name="Lipzen A."/>
            <person name="Mereny Z."/>
            <person name="Hegedus B."/>
            <person name="Baldrian P."/>
            <person name="Stursova M."/>
            <person name="Weitz H."/>
            <person name="Taylor A."/>
            <person name="Grigoriev I.V."/>
            <person name="Nagy L.G."/>
            <person name="Martin F."/>
            <person name="Kauserud H."/>
        </authorList>
    </citation>
    <scope>NUCLEOTIDE SEQUENCE</scope>
    <source>
        <strain evidence="3">CBHHK182m</strain>
    </source>
</reference>
<accession>A0AAD7NIY2</accession>
<feature type="compositionally biased region" description="Low complexity" evidence="1">
    <location>
        <begin position="35"/>
        <end position="50"/>
    </location>
</feature>
<feature type="region of interest" description="Disordered" evidence="1">
    <location>
        <begin position="152"/>
        <end position="249"/>
    </location>
</feature>
<keyword evidence="2" id="KW-1133">Transmembrane helix</keyword>
<evidence type="ECO:0000313" key="4">
    <source>
        <dbReference type="Proteomes" id="UP001215598"/>
    </source>
</evidence>
<dbReference type="Proteomes" id="UP001215598">
    <property type="component" value="Unassembled WGS sequence"/>
</dbReference>
<feature type="compositionally biased region" description="Basic and acidic residues" evidence="1">
    <location>
        <begin position="452"/>
        <end position="464"/>
    </location>
</feature>
<keyword evidence="2" id="KW-0472">Membrane</keyword>
<feature type="compositionally biased region" description="Low complexity" evidence="1">
    <location>
        <begin position="10"/>
        <end position="23"/>
    </location>
</feature>
<gene>
    <name evidence="3" type="ORF">B0H16DRAFT_1529395</name>
</gene>
<feature type="compositionally biased region" description="Low complexity" evidence="1">
    <location>
        <begin position="61"/>
        <end position="92"/>
    </location>
</feature>
<evidence type="ECO:0000256" key="1">
    <source>
        <dbReference type="SAM" id="MobiDB-lite"/>
    </source>
</evidence>
<feature type="compositionally biased region" description="Basic residues" evidence="1">
    <location>
        <begin position="24"/>
        <end position="33"/>
    </location>
</feature>
<dbReference type="EMBL" id="JARKIB010000032">
    <property type="protein sequence ID" value="KAJ7762609.1"/>
    <property type="molecule type" value="Genomic_DNA"/>
</dbReference>
<keyword evidence="2" id="KW-0812">Transmembrane</keyword>
<keyword evidence="4" id="KW-1185">Reference proteome</keyword>
<feature type="compositionally biased region" description="Low complexity" evidence="1">
    <location>
        <begin position="167"/>
        <end position="181"/>
    </location>
</feature>
<dbReference type="AlphaFoldDB" id="A0AAD7NIY2"/>
<feature type="compositionally biased region" description="Polar residues" evidence="1">
    <location>
        <begin position="413"/>
        <end position="427"/>
    </location>
</feature>
<feature type="compositionally biased region" description="Polar residues" evidence="1">
    <location>
        <begin position="217"/>
        <end position="237"/>
    </location>
</feature>